<feature type="domain" description="Calcineurin-like phosphoesterase" evidence="1">
    <location>
        <begin position="3"/>
        <end position="206"/>
    </location>
</feature>
<reference evidence="2 3" key="1">
    <citation type="submission" date="2017-03" db="EMBL/GenBank/DDBJ databases">
        <authorList>
            <person name="Afonso C.L."/>
            <person name="Miller P.J."/>
            <person name="Scott M.A."/>
            <person name="Spackman E."/>
            <person name="Goraichik I."/>
            <person name="Dimitrov K.M."/>
            <person name="Suarez D.L."/>
            <person name="Swayne D.E."/>
        </authorList>
    </citation>
    <scope>NUCLEOTIDE SEQUENCE [LARGE SCALE GENOMIC DNA]</scope>
    <source>
        <strain evidence="2 3">CECT 7971</strain>
    </source>
</reference>
<protein>
    <submittedName>
        <fullName evidence="2">Calcineurin-like phosphoesterase superfamily domain protein</fullName>
    </submittedName>
</protein>
<dbReference type="EMBL" id="FWFW01000015">
    <property type="protein sequence ID" value="SLN66287.1"/>
    <property type="molecule type" value="Genomic_DNA"/>
</dbReference>
<dbReference type="PANTHER" id="PTHR43143:SF1">
    <property type="entry name" value="SERINE_THREONINE-PROTEIN PHOSPHATASE CPPED1"/>
    <property type="match status" value="1"/>
</dbReference>
<dbReference type="STRING" id="658057.SAMN04488032_11686"/>
<dbReference type="PANTHER" id="PTHR43143">
    <property type="entry name" value="METALLOPHOSPHOESTERASE, CALCINEURIN SUPERFAMILY"/>
    <property type="match status" value="1"/>
</dbReference>
<evidence type="ECO:0000313" key="3">
    <source>
        <dbReference type="Proteomes" id="UP000193307"/>
    </source>
</evidence>
<proteinExistence type="predicted"/>
<sequence>MTRIAIVTDIHHGAPSHTKRGDTALDLLGQFTDWANAEKPDLVLDLGDRISDVDTPTDKRLEREVADVFARLEMPVHHICGNHDRDHLCVIDNVEILGADLGNQIIDLGDWQLVLWRADAKIHRQTQRHAFDLPEADLLWLSQTAQRAEKPTLVASHVPFSGHSQIGNYYFQRNASVSTYPQADRARAALAQARVPVACIAGHVHWNTVTTVDGISHLTQQSLTESFTTSGEPARAWGMVTLGKTLHWQVYGDDPFEARITPSHQRWTPPLAPFLSEVAGK</sequence>
<dbReference type="Pfam" id="PF00149">
    <property type="entry name" value="Metallophos"/>
    <property type="match status" value="1"/>
</dbReference>
<dbReference type="InterPro" id="IPR004843">
    <property type="entry name" value="Calcineurin-like_PHP"/>
</dbReference>
<organism evidence="2 3">
    <name type="scientific">Pacificibacter marinus</name>
    <dbReference type="NCBI Taxonomy" id="658057"/>
    <lineage>
        <taxon>Bacteria</taxon>
        <taxon>Pseudomonadati</taxon>
        <taxon>Pseudomonadota</taxon>
        <taxon>Alphaproteobacteria</taxon>
        <taxon>Rhodobacterales</taxon>
        <taxon>Roseobacteraceae</taxon>
        <taxon>Pacificibacter</taxon>
    </lineage>
</organism>
<keyword evidence="3" id="KW-1185">Reference proteome</keyword>
<dbReference type="InterPro" id="IPR051918">
    <property type="entry name" value="STPP_CPPED1"/>
</dbReference>
<dbReference type="RefSeq" id="WP_085850563.1">
    <property type="nucleotide sequence ID" value="NZ_FNZV01000016.1"/>
</dbReference>
<dbReference type="OrthoDB" id="7942177at2"/>
<dbReference type="Proteomes" id="UP000193307">
    <property type="component" value="Unassembled WGS sequence"/>
</dbReference>
<dbReference type="Gene3D" id="3.60.21.10">
    <property type="match status" value="1"/>
</dbReference>
<dbReference type="SUPFAM" id="SSF56300">
    <property type="entry name" value="Metallo-dependent phosphatases"/>
    <property type="match status" value="1"/>
</dbReference>
<evidence type="ECO:0000313" key="2">
    <source>
        <dbReference type="EMBL" id="SLN66287.1"/>
    </source>
</evidence>
<dbReference type="GO" id="GO:0016787">
    <property type="term" value="F:hydrolase activity"/>
    <property type="evidence" value="ECO:0007669"/>
    <property type="project" value="InterPro"/>
</dbReference>
<accession>A0A1Y5TKT1</accession>
<dbReference type="InterPro" id="IPR029052">
    <property type="entry name" value="Metallo-depent_PP-like"/>
</dbReference>
<gene>
    <name evidence="2" type="ORF">PAM7971_03483</name>
</gene>
<evidence type="ECO:0000259" key="1">
    <source>
        <dbReference type="Pfam" id="PF00149"/>
    </source>
</evidence>
<dbReference type="AlphaFoldDB" id="A0A1Y5TKT1"/>
<name>A0A1Y5TKT1_9RHOB</name>